<dbReference type="GeneID" id="76209537"/>
<gene>
    <name evidence="2" type="ORF">NZNM25_02030</name>
</gene>
<accession>A0A2S2KP46</accession>
<feature type="transmembrane region" description="Helical" evidence="1">
    <location>
        <begin position="21"/>
        <end position="44"/>
    </location>
</feature>
<name>A0A2S2KP46_9ARCH</name>
<reference evidence="2 3" key="1">
    <citation type="submission" date="2018-05" db="EMBL/GenBank/DDBJ databases">
        <title>genome sequencing of Nitrosopumilus sp. NM25.</title>
        <authorList>
            <person name="Mori K."/>
            <person name="Nakagawa T."/>
        </authorList>
    </citation>
    <scope>NUCLEOTIDE SEQUENCE [LARGE SCALE GENOMIC DNA]</scope>
    <source>
        <strain evidence="2 3">NM25</strain>
    </source>
</reference>
<dbReference type="Proteomes" id="UP000245829">
    <property type="component" value="Unassembled WGS sequence"/>
</dbReference>
<keyword evidence="1" id="KW-1133">Transmembrane helix</keyword>
<comment type="caution">
    <text evidence="2">The sequence shown here is derived from an EMBL/GenBank/DDBJ whole genome shotgun (WGS) entry which is preliminary data.</text>
</comment>
<sequence>MAKVIKQYSFKALMLLEYLSVILYIMSFTLVPFIAVLGISLRVIKKKEQTRTYRKPQTELEEIMGF</sequence>
<protein>
    <submittedName>
        <fullName evidence="2">Uncharacterized protein</fullName>
    </submittedName>
</protein>
<evidence type="ECO:0000313" key="3">
    <source>
        <dbReference type="Proteomes" id="UP000245829"/>
    </source>
</evidence>
<keyword evidence="3" id="KW-1185">Reference proteome</keyword>
<proteinExistence type="predicted"/>
<dbReference type="RefSeq" id="WP_109876071.1">
    <property type="nucleotide sequence ID" value="NZ_AP026695.1"/>
</dbReference>
<evidence type="ECO:0000256" key="1">
    <source>
        <dbReference type="SAM" id="Phobius"/>
    </source>
</evidence>
<dbReference type="AlphaFoldDB" id="A0A2S2KP46"/>
<evidence type="ECO:0000313" key="2">
    <source>
        <dbReference type="EMBL" id="GBH33412.1"/>
    </source>
</evidence>
<keyword evidence="1" id="KW-0472">Membrane</keyword>
<dbReference type="EMBL" id="BGKI01000001">
    <property type="protein sequence ID" value="GBH33412.1"/>
    <property type="molecule type" value="Genomic_DNA"/>
</dbReference>
<keyword evidence="1" id="KW-0812">Transmembrane</keyword>
<organism evidence="2 3">
    <name type="scientific">Nitrosopumilus zosterae</name>
    <dbReference type="NCBI Taxonomy" id="718286"/>
    <lineage>
        <taxon>Archaea</taxon>
        <taxon>Nitrososphaerota</taxon>
        <taxon>Nitrososphaeria</taxon>
        <taxon>Nitrosopumilales</taxon>
        <taxon>Nitrosopumilaceae</taxon>
        <taxon>Nitrosopumilus</taxon>
    </lineage>
</organism>